<feature type="repeat" description="WD" evidence="5">
    <location>
        <begin position="1046"/>
        <end position="1076"/>
    </location>
</feature>
<evidence type="ECO:0000313" key="8">
    <source>
        <dbReference type="EMBL" id="MCP2360383.1"/>
    </source>
</evidence>
<keyword evidence="1" id="KW-0808">Transferase</keyword>
<evidence type="ECO:0000256" key="3">
    <source>
        <dbReference type="ARBA" id="ARBA00022777"/>
    </source>
</evidence>
<dbReference type="Pfam" id="PF20703">
    <property type="entry name" value="nSTAND1"/>
    <property type="match status" value="1"/>
</dbReference>
<dbReference type="RefSeq" id="WP_253748247.1">
    <property type="nucleotide sequence ID" value="NZ_BAABKA010000108.1"/>
</dbReference>
<evidence type="ECO:0000256" key="4">
    <source>
        <dbReference type="ARBA" id="ARBA00022840"/>
    </source>
</evidence>
<evidence type="ECO:0000256" key="5">
    <source>
        <dbReference type="PROSITE-ProRule" id="PRU00221"/>
    </source>
</evidence>
<dbReference type="CDD" id="cd14014">
    <property type="entry name" value="STKc_PknB_like"/>
    <property type="match status" value="1"/>
</dbReference>
<evidence type="ECO:0000256" key="6">
    <source>
        <dbReference type="SAM" id="MobiDB-lite"/>
    </source>
</evidence>
<evidence type="ECO:0000259" key="7">
    <source>
        <dbReference type="PROSITE" id="PS50011"/>
    </source>
</evidence>
<organism evidence="8 9">
    <name type="scientific">Nonomuraea thailandensis</name>
    <dbReference type="NCBI Taxonomy" id="1188745"/>
    <lineage>
        <taxon>Bacteria</taxon>
        <taxon>Bacillati</taxon>
        <taxon>Actinomycetota</taxon>
        <taxon>Actinomycetes</taxon>
        <taxon>Streptosporangiales</taxon>
        <taxon>Streptosporangiaceae</taxon>
        <taxon>Nonomuraea</taxon>
    </lineage>
</organism>
<dbReference type="PANTHER" id="PTHR43289">
    <property type="entry name" value="MITOGEN-ACTIVATED PROTEIN KINASE KINASE KINASE 20-RELATED"/>
    <property type="match status" value="1"/>
</dbReference>
<dbReference type="PROSITE" id="PS50011">
    <property type="entry name" value="PROTEIN_KINASE_DOM"/>
    <property type="match status" value="1"/>
</dbReference>
<dbReference type="Pfam" id="PF00069">
    <property type="entry name" value="Pkinase"/>
    <property type="match status" value="1"/>
</dbReference>
<sequence length="1145" mass="121004">MGNALIDGDPQRLGGYWLAGRLGAGGQGVVYEAYDPAGTRVAIKVLSGDPAGHPGLRDRMVKEAVAAQRVASFCTARVLDADLEGPRPYIVSEYVEGSSLRAAGRVFCGDELHRLATAIATALTAIHDAGVVHRDLKPDNVLLGPDGPRVIDFGIARTLEMSLTSTGVVTGTPGYMAPEVFSGERAGPAADVFAWGAVVWFAATGRDPFAGEALGAVMHRVLSHEPDLSVLPESLRGPVRAALAKEPGQRPSARELLLGLISGDGSLDQPRPAGGTGTLDTPRLNGGGACPDTPRLLALGADGGRRVGAPADDPALGVLAEDAYALLAPEDKELVPELFLRLVTVSDEGELALRRPRRAELPDGVERVLAAFAYLVSDGDPVRLLRPALPLAWPRLRTWIEADRDGLAVHRRISTAAGRWTQHGRRDTDLFSGSTLDDALSWAAAGRRNITLTPAERDFLAAGAALTRRRSRRTRLAAVGLAVLLVLALAAGGLAVRQNDTLAEQSATLSQQRDAAESARLATAADAVRGQDPVLGMLLSAAAGRLWPTDEARSSLVASAADPATAVFHDPATGPDVVRTLTSDGRSLISAGQGGVRVWDVATGRRTGGFTGLPVRQLRQVAASEDGRLVAVADDQGVGVWDVATGRAVGKRLDAPEEVDLTVRFSGGRLLVTIGQGVYVYDWRSGRSATLPTMFGVAVHPGGGYAVAGRTAWTLPSGEERAGFRGVCSDCRSVPAFSRDGRRLAVSDDGGLTVYDTRTREEIDRIAGWEIGAVPVFSPDGGLIAGVGERITVWRPGAHEPLLLSRDPDDRPSAAAFGPDGLRYLSEDAVVTLKQAPPAGQELDAVRLGNGGRSVITHVVGSTEVVLNGRSREAGDFEAYDAEFTFSHDGRMLAVRKAESVSVRDTATWRELAELRPGFAGGEPGEALPTPKGLWTAGAKTFTFWALPGGRRLKQVPRPRLLGWAADAEGRLAGLDADRLRVVDLETGEPIGAPMALPAQPQNVWFSADLRRVAVNFSGRAGVWDTATGAQIGGWLRVEGAAWDGAFSPDGRLFAYASQDNTLSLWDVRQGRRIGPVVGLFDSARSLAFTADSAELLAIGRGGLPTRLPTAVERLAAAACARAGRGLTQEEWRRYLPDRPFEQSC</sequence>
<keyword evidence="9" id="KW-1185">Reference proteome</keyword>
<evidence type="ECO:0000313" key="9">
    <source>
        <dbReference type="Proteomes" id="UP001139648"/>
    </source>
</evidence>
<dbReference type="Gene3D" id="3.30.200.20">
    <property type="entry name" value="Phosphorylase Kinase, domain 1"/>
    <property type="match status" value="1"/>
</dbReference>
<feature type="domain" description="Protein kinase" evidence="7">
    <location>
        <begin position="16"/>
        <end position="267"/>
    </location>
</feature>
<protein>
    <submittedName>
        <fullName evidence="8">WD40 repeat protein</fullName>
    </submittedName>
</protein>
<evidence type="ECO:0000256" key="2">
    <source>
        <dbReference type="ARBA" id="ARBA00022741"/>
    </source>
</evidence>
<dbReference type="InterPro" id="IPR001680">
    <property type="entry name" value="WD40_rpt"/>
</dbReference>
<gene>
    <name evidence="8" type="ORF">HD597_007403</name>
</gene>
<dbReference type="AlphaFoldDB" id="A0A9X2K4T6"/>
<evidence type="ECO:0000256" key="1">
    <source>
        <dbReference type="ARBA" id="ARBA00022679"/>
    </source>
</evidence>
<keyword evidence="5" id="KW-0853">WD repeat</keyword>
<proteinExistence type="predicted"/>
<dbReference type="InterPro" id="IPR049052">
    <property type="entry name" value="nSTAND1"/>
</dbReference>
<dbReference type="InterPro" id="IPR015943">
    <property type="entry name" value="WD40/YVTN_repeat-like_dom_sf"/>
</dbReference>
<dbReference type="PROSITE" id="PS00108">
    <property type="entry name" value="PROTEIN_KINASE_ST"/>
    <property type="match status" value="1"/>
</dbReference>
<feature type="region of interest" description="Disordered" evidence="6">
    <location>
        <begin position="265"/>
        <end position="285"/>
    </location>
</feature>
<dbReference type="EMBL" id="JAMZEB010000002">
    <property type="protein sequence ID" value="MCP2360383.1"/>
    <property type="molecule type" value="Genomic_DNA"/>
</dbReference>
<dbReference type="InterPro" id="IPR000719">
    <property type="entry name" value="Prot_kinase_dom"/>
</dbReference>
<reference evidence="8" key="1">
    <citation type="submission" date="2022-06" db="EMBL/GenBank/DDBJ databases">
        <title>Sequencing the genomes of 1000 actinobacteria strains.</title>
        <authorList>
            <person name="Klenk H.-P."/>
        </authorList>
    </citation>
    <scope>NUCLEOTIDE SEQUENCE</scope>
    <source>
        <strain evidence="8">DSM 46694</strain>
    </source>
</reference>
<name>A0A9X2K4T6_9ACTN</name>
<dbReference type="PANTHER" id="PTHR43289:SF34">
    <property type="entry name" value="SERINE_THREONINE-PROTEIN KINASE YBDM-RELATED"/>
    <property type="match status" value="1"/>
</dbReference>
<dbReference type="Pfam" id="PF00400">
    <property type="entry name" value="WD40"/>
    <property type="match status" value="1"/>
</dbReference>
<keyword evidence="3" id="KW-0418">Kinase</keyword>
<dbReference type="GO" id="GO:0005524">
    <property type="term" value="F:ATP binding"/>
    <property type="evidence" value="ECO:0007669"/>
    <property type="project" value="UniProtKB-KW"/>
</dbReference>
<keyword evidence="2" id="KW-0547">Nucleotide-binding</keyword>
<dbReference type="InterPro" id="IPR011047">
    <property type="entry name" value="Quinoprotein_ADH-like_sf"/>
</dbReference>
<accession>A0A9X2K4T6</accession>
<dbReference type="SUPFAM" id="SSF56112">
    <property type="entry name" value="Protein kinase-like (PK-like)"/>
    <property type="match status" value="1"/>
</dbReference>
<dbReference type="SUPFAM" id="SSF50998">
    <property type="entry name" value="Quinoprotein alcohol dehydrogenase-like"/>
    <property type="match status" value="1"/>
</dbReference>
<dbReference type="SMART" id="SM00320">
    <property type="entry name" value="WD40"/>
    <property type="match status" value="4"/>
</dbReference>
<dbReference type="Gene3D" id="1.10.510.10">
    <property type="entry name" value="Transferase(Phosphotransferase) domain 1"/>
    <property type="match status" value="1"/>
</dbReference>
<dbReference type="Gene3D" id="2.130.10.10">
    <property type="entry name" value="YVTN repeat-like/Quinoprotein amine dehydrogenase"/>
    <property type="match status" value="3"/>
</dbReference>
<dbReference type="SMART" id="SM00220">
    <property type="entry name" value="S_TKc"/>
    <property type="match status" value="1"/>
</dbReference>
<dbReference type="InterPro" id="IPR011009">
    <property type="entry name" value="Kinase-like_dom_sf"/>
</dbReference>
<dbReference type="Proteomes" id="UP001139648">
    <property type="component" value="Unassembled WGS sequence"/>
</dbReference>
<dbReference type="InterPro" id="IPR008271">
    <property type="entry name" value="Ser/Thr_kinase_AS"/>
</dbReference>
<dbReference type="PROSITE" id="PS50082">
    <property type="entry name" value="WD_REPEATS_2"/>
    <property type="match status" value="1"/>
</dbReference>
<dbReference type="GO" id="GO:0004674">
    <property type="term" value="F:protein serine/threonine kinase activity"/>
    <property type="evidence" value="ECO:0007669"/>
    <property type="project" value="TreeGrafter"/>
</dbReference>
<dbReference type="SUPFAM" id="SSF82171">
    <property type="entry name" value="DPP6 N-terminal domain-like"/>
    <property type="match status" value="1"/>
</dbReference>
<comment type="caution">
    <text evidence="8">The sequence shown here is derived from an EMBL/GenBank/DDBJ whole genome shotgun (WGS) entry which is preliminary data.</text>
</comment>
<keyword evidence="4" id="KW-0067">ATP-binding</keyword>